<accession>A0A933L5T6</accession>
<dbReference type="EMBL" id="JACRAF010000061">
    <property type="protein sequence ID" value="MBI4923672.1"/>
    <property type="molecule type" value="Genomic_DNA"/>
</dbReference>
<dbReference type="Proteomes" id="UP000782610">
    <property type="component" value="Unassembled WGS sequence"/>
</dbReference>
<gene>
    <name evidence="1" type="ORF">HY834_18185</name>
</gene>
<reference evidence="1" key="1">
    <citation type="submission" date="2020-07" db="EMBL/GenBank/DDBJ databases">
        <title>Huge and variable diversity of episymbiotic CPR bacteria and DPANN archaea in groundwater ecosystems.</title>
        <authorList>
            <person name="He C.Y."/>
            <person name="Keren R."/>
            <person name="Whittaker M."/>
            <person name="Farag I.F."/>
            <person name="Doudna J."/>
            <person name="Cate J.H.D."/>
            <person name="Banfield J.F."/>
        </authorList>
    </citation>
    <scope>NUCLEOTIDE SEQUENCE</scope>
    <source>
        <strain evidence="1">NC_groundwater_1586_Pr3_B-0.1um_66_15</strain>
    </source>
</reference>
<name>A0A933L5T6_9HYPH</name>
<organism evidence="1 2">
    <name type="scientific">Devosia nanyangense</name>
    <dbReference type="NCBI Taxonomy" id="1228055"/>
    <lineage>
        <taxon>Bacteria</taxon>
        <taxon>Pseudomonadati</taxon>
        <taxon>Pseudomonadota</taxon>
        <taxon>Alphaproteobacteria</taxon>
        <taxon>Hyphomicrobiales</taxon>
        <taxon>Devosiaceae</taxon>
        <taxon>Devosia</taxon>
    </lineage>
</organism>
<proteinExistence type="predicted"/>
<comment type="caution">
    <text evidence="1">The sequence shown here is derived from an EMBL/GenBank/DDBJ whole genome shotgun (WGS) entry which is preliminary data.</text>
</comment>
<sequence>MPGLGHNGGPPLDHIPEWGTGGIGNYFLWRAASEAAFKKVPVETAIRRARKAEALGLTYREYQLEILERGRFLQVTDTVRIAEIKAKRSQP</sequence>
<dbReference type="AlphaFoldDB" id="A0A933L5T6"/>
<evidence type="ECO:0000313" key="1">
    <source>
        <dbReference type="EMBL" id="MBI4923672.1"/>
    </source>
</evidence>
<evidence type="ECO:0000313" key="2">
    <source>
        <dbReference type="Proteomes" id="UP000782610"/>
    </source>
</evidence>
<protein>
    <submittedName>
        <fullName evidence="1">Uncharacterized protein</fullName>
    </submittedName>
</protein>